<comment type="catalytic activity">
    <reaction evidence="7">
        <text>[protein-PII]-L-tyrosine + UTP = [protein-PII]-uridylyl-L-tyrosine + diphosphate</text>
        <dbReference type="Rhea" id="RHEA:13673"/>
        <dbReference type="Rhea" id="RHEA-COMP:12147"/>
        <dbReference type="Rhea" id="RHEA-COMP:12148"/>
        <dbReference type="ChEBI" id="CHEBI:33019"/>
        <dbReference type="ChEBI" id="CHEBI:46398"/>
        <dbReference type="ChEBI" id="CHEBI:46858"/>
        <dbReference type="ChEBI" id="CHEBI:90602"/>
        <dbReference type="EC" id="2.7.7.59"/>
    </reaction>
</comment>
<comment type="cofactor">
    <cofactor evidence="7">
        <name>Mg(2+)</name>
        <dbReference type="ChEBI" id="CHEBI:18420"/>
    </cofactor>
</comment>
<comment type="catalytic activity">
    <reaction evidence="7">
        <text>[protein-PII]-uridylyl-L-tyrosine + H2O = [protein-PII]-L-tyrosine + UMP + H(+)</text>
        <dbReference type="Rhea" id="RHEA:48600"/>
        <dbReference type="Rhea" id="RHEA-COMP:12147"/>
        <dbReference type="Rhea" id="RHEA-COMP:12148"/>
        <dbReference type="ChEBI" id="CHEBI:15377"/>
        <dbReference type="ChEBI" id="CHEBI:15378"/>
        <dbReference type="ChEBI" id="CHEBI:46858"/>
        <dbReference type="ChEBI" id="CHEBI:57865"/>
        <dbReference type="ChEBI" id="CHEBI:90602"/>
    </reaction>
</comment>
<dbReference type="InterPro" id="IPR010043">
    <property type="entry name" value="UTase/UR"/>
</dbReference>
<dbReference type="PROSITE" id="PS51671">
    <property type="entry name" value="ACT"/>
    <property type="match status" value="2"/>
</dbReference>
<dbReference type="InterPro" id="IPR003607">
    <property type="entry name" value="HD/PDEase_dom"/>
</dbReference>
<dbReference type="CDD" id="cd04873">
    <property type="entry name" value="ACT_UUR-ACR-like"/>
    <property type="match status" value="1"/>
</dbReference>
<dbReference type="PANTHER" id="PTHR47320:SF1">
    <property type="entry name" value="BIFUNCTIONAL URIDYLYLTRANSFERASE_URIDYLYL-REMOVING ENZYME"/>
    <property type="match status" value="1"/>
</dbReference>
<gene>
    <name evidence="7" type="primary">glnD</name>
    <name evidence="10" type="ORF">J2X11_002281</name>
</gene>
<dbReference type="CDD" id="cd00077">
    <property type="entry name" value="HDc"/>
    <property type="match status" value="1"/>
</dbReference>
<comment type="caution">
    <text evidence="7">Lacks conserved residue(s) required for the propagation of feature annotation.</text>
</comment>
<keyword evidence="11" id="KW-1185">Reference proteome</keyword>
<dbReference type="EC" id="3.1.4.-" evidence="7"/>
<name>A0ABU1UQK2_9ACTN</name>
<dbReference type="NCBIfam" id="NF002895">
    <property type="entry name" value="PRK03381.1"/>
    <property type="match status" value="1"/>
</dbReference>
<dbReference type="Pfam" id="PF01966">
    <property type="entry name" value="HD"/>
    <property type="match status" value="1"/>
</dbReference>
<evidence type="ECO:0000256" key="3">
    <source>
        <dbReference type="ARBA" id="ARBA00022737"/>
    </source>
</evidence>
<dbReference type="InterPro" id="IPR006674">
    <property type="entry name" value="HD_domain"/>
</dbReference>
<dbReference type="PANTHER" id="PTHR47320">
    <property type="entry name" value="BIFUNCTIONAL URIDYLYLTRANSFERASE/URIDYLYL-REMOVING ENZYME"/>
    <property type="match status" value="1"/>
</dbReference>
<evidence type="ECO:0000256" key="6">
    <source>
        <dbReference type="ARBA" id="ARBA00023268"/>
    </source>
</evidence>
<sequence length="761" mass="82493">MRQRSKQVLPENELAQRRRDRALEADETLRELFAKATADGGGSGIVLVAVGGYGRSELSPFSDLDVVLLHEPGLDEDHVRAVAEAIWYPLWNDNVALDHSVRDTVQMREAAATDHRAAMGMLDARAVAGDSELVTALRSEVLADWRREARTRVQEVREARLARIERSGWLAHSAVPDLKESGGGLRDSVILRALVATWLIDVPHEESESLRNSLLDVRDALHEVSGRRVERLDAELIPEVARLLDMNPEELDLHTRQLGRRIAHLCSLAWRRIDRAVAPTRKPKISATGPVVTRLAEGVGLLDGEVIVMQRADPAIDPELALRAAAVAARDGHPLSAGSAARLAATMGEMHDPWPKSSTRLMVDLLTAGPGLIPVWDELDFAGVIDRLLPEWGPVRLRGSSSPVHSFTVDRHSLETCVFASEVQRDVARPDLLAVAALLHDIGKGVDGDHSVEGEPMAVAIATRWGFDAEDAATIGRLVRWHLLLPTIATRRDIEDPSTAANVAEVVESADFLELLAALSASDAQATGSAAWTTWRRGLIEGLVSKTQAQLDDAVASPDPQAYEGWPAQVPIPEHGTTGPADFTLEVEAHKDGSLLTVVTSDRHGLMADLAGAIALAGLEVRSARTVTLGDAAASLWEVSREDVDASRLSERIRPALAGEIDLAARLELKPADDAVGSRIRILDRLSETATLLEVRAHDRRGLVWTVCHEIASSGLSIRSAHMSTYGTEVRDVFYVVDADGNRLDDATAADLRDRVEAALG</sequence>
<feature type="domain" description="ACT" evidence="8">
    <location>
        <begin position="595"/>
        <end position="672"/>
    </location>
</feature>
<evidence type="ECO:0000256" key="4">
    <source>
        <dbReference type="ARBA" id="ARBA00022801"/>
    </source>
</evidence>
<evidence type="ECO:0000313" key="10">
    <source>
        <dbReference type="EMBL" id="MDR7087442.1"/>
    </source>
</evidence>
<dbReference type="GO" id="GO:0008773">
    <property type="term" value="F:[protein-PII] uridylyltransferase activity"/>
    <property type="evidence" value="ECO:0007669"/>
    <property type="project" value="UniProtKB-EC"/>
</dbReference>
<comment type="caution">
    <text evidence="10">The sequence shown here is derived from an EMBL/GenBank/DDBJ whole genome shotgun (WGS) entry which is preliminary data.</text>
</comment>
<evidence type="ECO:0000259" key="8">
    <source>
        <dbReference type="PROSITE" id="PS51671"/>
    </source>
</evidence>
<evidence type="ECO:0000256" key="5">
    <source>
        <dbReference type="ARBA" id="ARBA00022842"/>
    </source>
</evidence>
<keyword evidence="4 7" id="KW-0378">Hydrolase</keyword>
<keyword evidence="3" id="KW-0677">Repeat</keyword>
<comment type="domain">
    <text evidence="7">Has four distinct domains: an N-terminal nucleotidyltransferase (NT) domain responsible for UTase activity, a central HD domain that encodes UR activity, and two C-terminal ACT domains that seem to have a role in glutamine sensing.</text>
</comment>
<protein>
    <recommendedName>
        <fullName evidence="7">Bifunctional uridylyltransferase/uridylyl-removing enzyme</fullName>
        <shortName evidence="7">UTase/UR</shortName>
    </recommendedName>
    <alternativeName>
        <fullName evidence="7">Bifunctional [protein-PII] modification enzyme</fullName>
    </alternativeName>
    <alternativeName>
        <fullName evidence="7">Bifunctional nitrogen sensor protein</fullName>
    </alternativeName>
    <domain>
        <recommendedName>
            <fullName evidence="7">[Protein-PII] uridylyltransferase</fullName>
            <shortName evidence="7">PII uridylyltransferase</shortName>
            <shortName evidence="7">UTase</shortName>
            <ecNumber evidence="7">2.7.7.59</ecNumber>
        </recommendedName>
    </domain>
    <domain>
        <recommendedName>
            <fullName evidence="7">[Protein-PII]-UMP uridylyl-removing enzyme</fullName>
            <shortName evidence="7">UR</shortName>
            <ecNumber evidence="7">3.1.4.-</ecNumber>
        </recommendedName>
    </domain>
</protein>
<keyword evidence="1 7" id="KW-0808">Transferase</keyword>
<evidence type="ECO:0000256" key="7">
    <source>
        <dbReference type="HAMAP-Rule" id="MF_00277"/>
    </source>
</evidence>
<dbReference type="SUPFAM" id="SSF55021">
    <property type="entry name" value="ACT-like"/>
    <property type="match status" value="2"/>
</dbReference>
<dbReference type="CDD" id="cd05401">
    <property type="entry name" value="NT_GlnE_GlnD_like"/>
    <property type="match status" value="1"/>
</dbReference>
<comment type="activity regulation">
    <text evidence="7">Uridylyltransferase (UTase) activity is inhibited by glutamine, while glutamine activates uridylyl-removing (UR) activity.</text>
</comment>
<feature type="domain" description="ACT" evidence="8">
    <location>
        <begin position="692"/>
        <end position="761"/>
    </location>
</feature>
<evidence type="ECO:0000259" key="9">
    <source>
        <dbReference type="PROSITE" id="PS51831"/>
    </source>
</evidence>
<feature type="domain" description="HD" evidence="9">
    <location>
        <begin position="409"/>
        <end position="516"/>
    </location>
</feature>
<dbReference type="PROSITE" id="PS51831">
    <property type="entry name" value="HD"/>
    <property type="match status" value="1"/>
</dbReference>
<dbReference type="SUPFAM" id="SSF109604">
    <property type="entry name" value="HD-domain/PDEase-like"/>
    <property type="match status" value="1"/>
</dbReference>
<dbReference type="SUPFAM" id="SSF81301">
    <property type="entry name" value="Nucleotidyltransferase"/>
    <property type="match status" value="1"/>
</dbReference>
<evidence type="ECO:0000256" key="1">
    <source>
        <dbReference type="ARBA" id="ARBA00022679"/>
    </source>
</evidence>
<comment type="function">
    <text evidence="7">Modifies, by uridylylation and deuridylylation, the PII regulatory proteins (GlnB and homologs), in response to the nitrogen status of the cell that GlnD senses through the glutamine level. Under low glutamine levels, catalyzes the conversion of the PII proteins and UTP to PII-UMP and PPi, while under higher glutamine levels, GlnD hydrolyzes PII-UMP to PII and UMP (deuridylylation). Thus, controls uridylylation state and activity of the PII proteins, and plays an important role in the regulation of nitrogen metabolism.</text>
</comment>
<evidence type="ECO:0000313" key="11">
    <source>
        <dbReference type="Proteomes" id="UP001257739"/>
    </source>
</evidence>
<accession>A0ABU1UQK2</accession>
<dbReference type="Gene3D" id="1.10.3210.10">
    <property type="entry name" value="Hypothetical protein af1432"/>
    <property type="match status" value="1"/>
</dbReference>
<proteinExistence type="inferred from homology"/>
<evidence type="ECO:0000256" key="2">
    <source>
        <dbReference type="ARBA" id="ARBA00022695"/>
    </source>
</evidence>
<dbReference type="EMBL" id="JAVDWH010000001">
    <property type="protein sequence ID" value="MDR7087442.1"/>
    <property type="molecule type" value="Genomic_DNA"/>
</dbReference>
<dbReference type="RefSeq" id="WP_309971057.1">
    <property type="nucleotide sequence ID" value="NZ_JAVDWH010000001.1"/>
</dbReference>
<reference evidence="10 11" key="1">
    <citation type="submission" date="2023-07" db="EMBL/GenBank/DDBJ databases">
        <title>Sorghum-associated microbial communities from plants grown in Nebraska, USA.</title>
        <authorList>
            <person name="Schachtman D."/>
        </authorList>
    </citation>
    <scope>NUCLEOTIDE SEQUENCE [LARGE SCALE GENOMIC DNA]</scope>
    <source>
        <strain evidence="10 11">BE248</strain>
    </source>
</reference>
<dbReference type="Proteomes" id="UP001257739">
    <property type="component" value="Unassembled WGS sequence"/>
</dbReference>
<dbReference type="Gene3D" id="3.30.70.260">
    <property type="match status" value="1"/>
</dbReference>
<comment type="similarity">
    <text evidence="7">Belongs to the GlnD family.</text>
</comment>
<organism evidence="10 11">
    <name type="scientific">Aeromicrobium panaciterrae</name>
    <dbReference type="NCBI Taxonomy" id="363861"/>
    <lineage>
        <taxon>Bacteria</taxon>
        <taxon>Bacillati</taxon>
        <taxon>Actinomycetota</taxon>
        <taxon>Actinomycetes</taxon>
        <taxon>Propionibacteriales</taxon>
        <taxon>Nocardioidaceae</taxon>
        <taxon>Aeromicrobium</taxon>
    </lineage>
</organism>
<dbReference type="HAMAP" id="MF_00277">
    <property type="entry name" value="PII_uridylyl_transf"/>
    <property type="match status" value="1"/>
</dbReference>
<dbReference type="InterPro" id="IPR045865">
    <property type="entry name" value="ACT-like_dom_sf"/>
</dbReference>
<dbReference type="InterPro" id="IPR002912">
    <property type="entry name" value="ACT_dom"/>
</dbReference>
<dbReference type="CDD" id="cd04899">
    <property type="entry name" value="ACT_ACR-UUR-like_2"/>
    <property type="match status" value="1"/>
</dbReference>
<keyword evidence="6 7" id="KW-0511">Multifunctional enzyme</keyword>
<dbReference type="EC" id="2.7.7.59" evidence="7"/>
<dbReference type="SMART" id="SM00471">
    <property type="entry name" value="HDc"/>
    <property type="match status" value="1"/>
</dbReference>
<keyword evidence="5 7" id="KW-0460">Magnesium</keyword>
<keyword evidence="2 7" id="KW-0548">Nucleotidyltransferase</keyword>
<dbReference type="InterPro" id="IPR043519">
    <property type="entry name" value="NT_sf"/>
</dbReference>
<feature type="region of interest" description="Uridylyltransferase" evidence="7">
    <location>
        <begin position="1"/>
        <end position="295"/>
    </location>
</feature>
<dbReference type="PIRSF" id="PIRSF006288">
    <property type="entry name" value="PII_uridyltransf"/>
    <property type="match status" value="1"/>
</dbReference>